<keyword evidence="3" id="KW-1185">Reference proteome</keyword>
<protein>
    <submittedName>
        <fullName evidence="2">Uncharacterized protein</fullName>
    </submittedName>
</protein>
<evidence type="ECO:0000256" key="1">
    <source>
        <dbReference type="SAM" id="MobiDB-lite"/>
    </source>
</evidence>
<feature type="region of interest" description="Disordered" evidence="1">
    <location>
        <begin position="1"/>
        <end position="92"/>
    </location>
</feature>
<sequence length="92" mass="10191">MPDVPAEFTGEVSGFTDDSPEATNVEGAQVEGEARRNLRLTRRLKRKRLLSRPRRRLLSSPPLQSKPIRPRSLARGNQGATTSAFSGRDGVY</sequence>
<dbReference type="EMBL" id="BSYO01000004">
    <property type="protein sequence ID" value="GMH04141.1"/>
    <property type="molecule type" value="Genomic_DNA"/>
</dbReference>
<evidence type="ECO:0000313" key="3">
    <source>
        <dbReference type="Proteomes" id="UP001279734"/>
    </source>
</evidence>
<reference evidence="2" key="1">
    <citation type="submission" date="2023-05" db="EMBL/GenBank/DDBJ databases">
        <title>Nepenthes gracilis genome sequencing.</title>
        <authorList>
            <person name="Fukushima K."/>
        </authorList>
    </citation>
    <scope>NUCLEOTIDE SEQUENCE</scope>
    <source>
        <strain evidence="2">SING2019-196</strain>
    </source>
</reference>
<organism evidence="2 3">
    <name type="scientific">Nepenthes gracilis</name>
    <name type="common">Slender pitcher plant</name>
    <dbReference type="NCBI Taxonomy" id="150966"/>
    <lineage>
        <taxon>Eukaryota</taxon>
        <taxon>Viridiplantae</taxon>
        <taxon>Streptophyta</taxon>
        <taxon>Embryophyta</taxon>
        <taxon>Tracheophyta</taxon>
        <taxon>Spermatophyta</taxon>
        <taxon>Magnoliopsida</taxon>
        <taxon>eudicotyledons</taxon>
        <taxon>Gunneridae</taxon>
        <taxon>Pentapetalae</taxon>
        <taxon>Caryophyllales</taxon>
        <taxon>Nepenthaceae</taxon>
        <taxon>Nepenthes</taxon>
    </lineage>
</organism>
<dbReference type="Proteomes" id="UP001279734">
    <property type="component" value="Unassembled WGS sequence"/>
</dbReference>
<comment type="caution">
    <text evidence="2">The sequence shown here is derived from an EMBL/GenBank/DDBJ whole genome shotgun (WGS) entry which is preliminary data.</text>
</comment>
<proteinExistence type="predicted"/>
<feature type="compositionally biased region" description="Basic residues" evidence="1">
    <location>
        <begin position="37"/>
        <end position="57"/>
    </location>
</feature>
<accession>A0AAD3XH50</accession>
<evidence type="ECO:0000313" key="2">
    <source>
        <dbReference type="EMBL" id="GMH04141.1"/>
    </source>
</evidence>
<feature type="compositionally biased region" description="Low complexity" evidence="1">
    <location>
        <begin position="58"/>
        <end position="67"/>
    </location>
</feature>
<gene>
    <name evidence="2" type="ORF">Nepgr_005980</name>
</gene>
<name>A0AAD3XH50_NEPGR</name>
<dbReference type="AlphaFoldDB" id="A0AAD3XH50"/>